<evidence type="ECO:0000256" key="4">
    <source>
        <dbReference type="ARBA" id="ARBA00022984"/>
    </source>
</evidence>
<evidence type="ECO:0000313" key="11">
    <source>
        <dbReference type="Proteomes" id="UP001501442"/>
    </source>
</evidence>
<feature type="chain" id="PRO_5046847975" description="L,D-TPase catalytic domain-containing protein" evidence="8">
    <location>
        <begin position="34"/>
        <end position="277"/>
    </location>
</feature>
<feature type="signal peptide" evidence="8">
    <location>
        <begin position="1"/>
        <end position="33"/>
    </location>
</feature>
<evidence type="ECO:0000256" key="8">
    <source>
        <dbReference type="SAM" id="SignalP"/>
    </source>
</evidence>
<evidence type="ECO:0000313" key="10">
    <source>
        <dbReference type="EMBL" id="GAA4638000.1"/>
    </source>
</evidence>
<keyword evidence="2" id="KW-0808">Transferase</keyword>
<comment type="pathway">
    <text evidence="1 6">Cell wall biogenesis; peptidoglycan biosynthesis.</text>
</comment>
<dbReference type="EMBL" id="BAABHK010000021">
    <property type="protein sequence ID" value="GAA4638000.1"/>
    <property type="molecule type" value="Genomic_DNA"/>
</dbReference>
<dbReference type="InterPro" id="IPR038063">
    <property type="entry name" value="Transpep_catalytic_dom"/>
</dbReference>
<keyword evidence="4 6" id="KW-0573">Peptidoglycan synthesis</keyword>
<organism evidence="10 11">
    <name type="scientific">Actinoallomurus vinaceus</name>
    <dbReference type="NCBI Taxonomy" id="1080074"/>
    <lineage>
        <taxon>Bacteria</taxon>
        <taxon>Bacillati</taxon>
        <taxon>Actinomycetota</taxon>
        <taxon>Actinomycetes</taxon>
        <taxon>Streptosporangiales</taxon>
        <taxon>Thermomonosporaceae</taxon>
        <taxon>Actinoallomurus</taxon>
    </lineage>
</organism>
<dbReference type="Pfam" id="PF03734">
    <property type="entry name" value="YkuD"/>
    <property type="match status" value="1"/>
</dbReference>
<evidence type="ECO:0000256" key="3">
    <source>
        <dbReference type="ARBA" id="ARBA00022960"/>
    </source>
</evidence>
<comment type="caution">
    <text evidence="10">The sequence shown here is derived from an EMBL/GenBank/DDBJ whole genome shotgun (WGS) entry which is preliminary data.</text>
</comment>
<keyword evidence="8" id="KW-0732">Signal</keyword>
<evidence type="ECO:0000256" key="2">
    <source>
        <dbReference type="ARBA" id="ARBA00022679"/>
    </source>
</evidence>
<feature type="domain" description="L,D-TPase catalytic" evidence="9">
    <location>
        <begin position="158"/>
        <end position="276"/>
    </location>
</feature>
<feature type="active site" description="Proton donor/acceptor" evidence="6">
    <location>
        <position position="237"/>
    </location>
</feature>
<dbReference type="PROSITE" id="PS52029">
    <property type="entry name" value="LD_TPASE"/>
    <property type="match status" value="1"/>
</dbReference>
<keyword evidence="5 6" id="KW-0961">Cell wall biogenesis/degradation</keyword>
<accession>A0ABP8US47</accession>
<evidence type="ECO:0000256" key="6">
    <source>
        <dbReference type="PROSITE-ProRule" id="PRU01373"/>
    </source>
</evidence>
<evidence type="ECO:0000256" key="7">
    <source>
        <dbReference type="SAM" id="MobiDB-lite"/>
    </source>
</evidence>
<evidence type="ECO:0000256" key="1">
    <source>
        <dbReference type="ARBA" id="ARBA00004752"/>
    </source>
</evidence>
<dbReference type="SUPFAM" id="SSF141523">
    <property type="entry name" value="L,D-transpeptidase catalytic domain-like"/>
    <property type="match status" value="1"/>
</dbReference>
<dbReference type="CDD" id="cd16913">
    <property type="entry name" value="YkuD_like"/>
    <property type="match status" value="1"/>
</dbReference>
<gene>
    <name evidence="10" type="ORF">GCM10023196_094040</name>
</gene>
<dbReference type="Proteomes" id="UP001501442">
    <property type="component" value="Unassembled WGS sequence"/>
</dbReference>
<feature type="region of interest" description="Disordered" evidence="7">
    <location>
        <begin position="42"/>
        <end position="65"/>
    </location>
</feature>
<proteinExistence type="predicted"/>
<protein>
    <recommendedName>
        <fullName evidence="9">L,D-TPase catalytic domain-containing protein</fullName>
    </recommendedName>
</protein>
<dbReference type="InterPro" id="IPR005490">
    <property type="entry name" value="LD_TPept_cat_dom"/>
</dbReference>
<keyword evidence="3 6" id="KW-0133">Cell shape</keyword>
<reference evidence="11" key="1">
    <citation type="journal article" date="2019" name="Int. J. Syst. Evol. Microbiol.">
        <title>The Global Catalogue of Microorganisms (GCM) 10K type strain sequencing project: providing services to taxonomists for standard genome sequencing and annotation.</title>
        <authorList>
            <consortium name="The Broad Institute Genomics Platform"/>
            <consortium name="The Broad Institute Genome Sequencing Center for Infectious Disease"/>
            <person name="Wu L."/>
            <person name="Ma J."/>
        </authorList>
    </citation>
    <scope>NUCLEOTIDE SEQUENCE [LARGE SCALE GENOMIC DNA]</scope>
    <source>
        <strain evidence="11">JCM 17939</strain>
    </source>
</reference>
<dbReference type="Gene3D" id="2.40.440.10">
    <property type="entry name" value="L,D-transpeptidase catalytic domain-like"/>
    <property type="match status" value="1"/>
</dbReference>
<evidence type="ECO:0000256" key="5">
    <source>
        <dbReference type="ARBA" id="ARBA00023316"/>
    </source>
</evidence>
<dbReference type="RefSeq" id="WP_345441263.1">
    <property type="nucleotide sequence ID" value="NZ_BAABHK010000021.1"/>
</dbReference>
<dbReference type="PANTHER" id="PTHR30582">
    <property type="entry name" value="L,D-TRANSPEPTIDASE"/>
    <property type="match status" value="1"/>
</dbReference>
<sequence>MTDRSNRARRGRTAVPYAAMGARSLTTATAVIAAVAMTAAGCGKSHSSPQAGDKAAPSTGKLPQTTTYTTVKGLGLDTAATATDGTVVHPKAAVPVSATAGGSPVAVLPATQLDGPTWVPVVETKPGWDRVLLPSRPNRSTGWIPTGKVGMDTARSPYQIKVDTSARTLTLTRSGHKLGTWTVAVGAAKTPTPVGRTFLLASLAPAQKTFSPLILPVGAHSETLDTFGGGPGTVAFHGWPSASVFGKAVTHGCVRVPADALKKLSEVPLGTPVVVTA</sequence>
<feature type="active site" description="Nucleophile" evidence="6">
    <location>
        <position position="253"/>
    </location>
</feature>
<evidence type="ECO:0000259" key="9">
    <source>
        <dbReference type="PROSITE" id="PS52029"/>
    </source>
</evidence>
<dbReference type="InterPro" id="IPR050979">
    <property type="entry name" value="LD-transpeptidase"/>
</dbReference>
<keyword evidence="11" id="KW-1185">Reference proteome</keyword>
<name>A0ABP8US47_9ACTN</name>